<comment type="caution">
    <text evidence="4">The sequence shown here is derived from an EMBL/GenBank/DDBJ whole genome shotgun (WGS) entry which is preliminary data.</text>
</comment>
<dbReference type="AlphaFoldDB" id="A0A5E4CZT8"/>
<keyword evidence="2" id="KW-0472">Membrane</keyword>
<evidence type="ECO:0000256" key="1">
    <source>
        <dbReference type="ARBA" id="ARBA00009809"/>
    </source>
</evidence>
<feature type="domain" description="Glycoside hydrolase 35 catalytic" evidence="3">
    <location>
        <begin position="61"/>
        <end position="102"/>
    </location>
</feature>
<dbReference type="Gene3D" id="3.20.20.80">
    <property type="entry name" value="Glycosidases"/>
    <property type="match status" value="2"/>
</dbReference>
<feature type="non-terminal residue" evidence="4">
    <location>
        <position position="133"/>
    </location>
</feature>
<feature type="domain" description="Glycoside hydrolase 35 catalytic" evidence="3">
    <location>
        <begin position="103"/>
        <end position="133"/>
    </location>
</feature>
<keyword evidence="5" id="KW-1185">Reference proteome</keyword>
<dbReference type="PANTHER" id="PTHR23421">
    <property type="entry name" value="BETA-GALACTOSIDASE RELATED"/>
    <property type="match status" value="1"/>
</dbReference>
<evidence type="ECO:0000313" key="5">
    <source>
        <dbReference type="Proteomes" id="UP000335636"/>
    </source>
</evidence>
<comment type="similarity">
    <text evidence="1">Belongs to the glycosyl hydrolase 35 family.</text>
</comment>
<accession>A0A5E4CZT8</accession>
<evidence type="ECO:0000259" key="3">
    <source>
        <dbReference type="Pfam" id="PF01301"/>
    </source>
</evidence>
<dbReference type="InterPro" id="IPR017853">
    <property type="entry name" value="GH"/>
</dbReference>
<organism evidence="4 5">
    <name type="scientific">Marmota monax</name>
    <name type="common">Woodchuck</name>
    <dbReference type="NCBI Taxonomy" id="9995"/>
    <lineage>
        <taxon>Eukaryota</taxon>
        <taxon>Metazoa</taxon>
        <taxon>Chordata</taxon>
        <taxon>Craniata</taxon>
        <taxon>Vertebrata</taxon>
        <taxon>Euteleostomi</taxon>
        <taxon>Mammalia</taxon>
        <taxon>Eutheria</taxon>
        <taxon>Euarchontoglires</taxon>
        <taxon>Glires</taxon>
        <taxon>Rodentia</taxon>
        <taxon>Sciuromorpha</taxon>
        <taxon>Sciuridae</taxon>
        <taxon>Xerinae</taxon>
        <taxon>Marmotini</taxon>
        <taxon>Marmota</taxon>
    </lineage>
</organism>
<protein>
    <recommendedName>
        <fullName evidence="3">Glycoside hydrolase 35 catalytic domain-containing protein</fullName>
    </recommendedName>
</protein>
<dbReference type="InterPro" id="IPR031330">
    <property type="entry name" value="Gly_Hdrlase_35_cat"/>
</dbReference>
<reference evidence="4" key="1">
    <citation type="submission" date="2019-04" db="EMBL/GenBank/DDBJ databases">
        <authorList>
            <person name="Alioto T."/>
            <person name="Alioto T."/>
        </authorList>
    </citation>
    <scope>NUCLEOTIDE SEQUENCE [LARGE SCALE GENOMIC DNA]</scope>
</reference>
<gene>
    <name evidence="4" type="ORF">MONAX_5E017374</name>
</gene>
<dbReference type="GO" id="GO:0004553">
    <property type="term" value="F:hydrolase activity, hydrolyzing O-glycosyl compounds"/>
    <property type="evidence" value="ECO:0007669"/>
    <property type="project" value="InterPro"/>
</dbReference>
<dbReference type="Pfam" id="PF01301">
    <property type="entry name" value="Glyco_hydro_35"/>
    <property type="match status" value="2"/>
</dbReference>
<feature type="transmembrane region" description="Helical" evidence="2">
    <location>
        <begin position="99"/>
        <end position="117"/>
    </location>
</feature>
<dbReference type="InterPro" id="IPR001944">
    <property type="entry name" value="Glycoside_Hdrlase_35"/>
</dbReference>
<evidence type="ECO:0000313" key="4">
    <source>
        <dbReference type="EMBL" id="VTJ87316.1"/>
    </source>
</evidence>
<sequence>MLRACEEGKGASCLFAPLLAAASELQGSIRAFSLSRLEWSTLIPAWLRHRQLGLHMKGQHFMLEDSIFWIFGGSIHYFRVPREYWRDRLLKMRACGLNTLTTAFVLMAAEIGLWVILRPGPYICSEIDLGGLP</sequence>
<keyword evidence="2" id="KW-0812">Transmembrane</keyword>
<dbReference type="EMBL" id="CABDUW010002568">
    <property type="protein sequence ID" value="VTJ87316.1"/>
    <property type="molecule type" value="Genomic_DNA"/>
</dbReference>
<evidence type="ECO:0000256" key="2">
    <source>
        <dbReference type="SAM" id="Phobius"/>
    </source>
</evidence>
<dbReference type="Proteomes" id="UP000335636">
    <property type="component" value="Unassembled WGS sequence"/>
</dbReference>
<proteinExistence type="inferred from homology"/>
<dbReference type="SUPFAM" id="SSF51445">
    <property type="entry name" value="(Trans)glycosidases"/>
    <property type="match status" value="1"/>
</dbReference>
<name>A0A5E4CZT8_MARMO</name>
<dbReference type="GO" id="GO:0005975">
    <property type="term" value="P:carbohydrate metabolic process"/>
    <property type="evidence" value="ECO:0007669"/>
    <property type="project" value="InterPro"/>
</dbReference>
<keyword evidence="2" id="KW-1133">Transmembrane helix</keyword>